<evidence type="ECO:0000313" key="3">
    <source>
        <dbReference type="EMBL" id="MEN2745323.1"/>
    </source>
</evidence>
<evidence type="ECO:0000256" key="1">
    <source>
        <dbReference type="ARBA" id="ARBA00007125"/>
    </source>
</evidence>
<proteinExistence type="inferred from homology"/>
<feature type="domain" description="Ppx/GppA phosphatase N-terminal" evidence="2">
    <location>
        <begin position="30"/>
        <end position="305"/>
    </location>
</feature>
<sequence>MRLGVLDIGSNTVHLLLVDAHPGAQPVAYASHKRPLSLVKHLEDGGRISEQGQAELVGFVREAWAFAGRHDAEDLLAFCTSAIREAANGEDVLERVRAETGVVLQELTGREEAAMTFFAVRRWYGWGAGMILDLDIGGGSFELAMGNDSLPSVATSVPLGAQRLTRDWLPEDPPSAKSVKDLRRYVRETLRPVARQFAPLGRPHLVAGTSKTFRSLARIAGAAPSAAGPYVRRVLTRTDLGLWTQRISAMAASDRMHLPGVSEARARQVLAGALAAEAAMELFEIDEVEICPWALREGLILRRLDQLVFEGPLEPPAHIGPIQSERLRSARVHPARSRA</sequence>
<dbReference type="CDD" id="cd24056">
    <property type="entry name" value="ASKHA_NBD_MtPPX1-like"/>
    <property type="match status" value="1"/>
</dbReference>
<dbReference type="PANTHER" id="PTHR30005:SF0">
    <property type="entry name" value="RETROGRADE REGULATION PROTEIN 2"/>
    <property type="match status" value="1"/>
</dbReference>
<comment type="caution">
    <text evidence="3">The sequence shown here is derived from an EMBL/GenBank/DDBJ whole genome shotgun (WGS) entry which is preliminary data.</text>
</comment>
<dbReference type="EMBL" id="JBDFRB010000011">
    <property type="protein sequence ID" value="MEN2745323.1"/>
    <property type="molecule type" value="Genomic_DNA"/>
</dbReference>
<accession>A0ABU9X1I5</accession>
<name>A0ABU9X1I5_9MICC</name>
<dbReference type="InterPro" id="IPR043129">
    <property type="entry name" value="ATPase_NBD"/>
</dbReference>
<organism evidence="3 4">
    <name type="scientific">Sinomonas halotolerans</name>
    <dbReference type="NCBI Taxonomy" id="1644133"/>
    <lineage>
        <taxon>Bacteria</taxon>
        <taxon>Bacillati</taxon>
        <taxon>Actinomycetota</taxon>
        <taxon>Actinomycetes</taxon>
        <taxon>Micrococcales</taxon>
        <taxon>Micrococcaceae</taxon>
        <taxon>Sinomonas</taxon>
    </lineage>
</organism>
<gene>
    <name evidence="3" type="ORF">ABCQ75_12375</name>
</gene>
<reference evidence="3 4" key="1">
    <citation type="submission" date="2024-05" db="EMBL/GenBank/DDBJ databases">
        <title>Sinomonas sp. nov., isolated from a waste landfill.</title>
        <authorList>
            <person name="Zhao Y."/>
        </authorList>
    </citation>
    <scope>NUCLEOTIDE SEQUENCE [LARGE SCALE GENOMIC DNA]</scope>
    <source>
        <strain evidence="3 4">CCTCC AB2014300</strain>
    </source>
</reference>
<dbReference type="Gene3D" id="3.30.420.150">
    <property type="entry name" value="Exopolyphosphatase. Domain 2"/>
    <property type="match status" value="1"/>
</dbReference>
<dbReference type="Gene3D" id="3.30.420.40">
    <property type="match status" value="1"/>
</dbReference>
<evidence type="ECO:0000313" key="4">
    <source>
        <dbReference type="Proteomes" id="UP001422074"/>
    </source>
</evidence>
<protein>
    <submittedName>
        <fullName evidence="3">Ppx/GppA family phosphatase</fullName>
    </submittedName>
</protein>
<evidence type="ECO:0000259" key="2">
    <source>
        <dbReference type="Pfam" id="PF02541"/>
    </source>
</evidence>
<dbReference type="RefSeq" id="WP_345885676.1">
    <property type="nucleotide sequence ID" value="NZ_JBDFRB010000011.1"/>
</dbReference>
<comment type="similarity">
    <text evidence="1">Belongs to the GppA/Ppx family.</text>
</comment>
<dbReference type="PANTHER" id="PTHR30005">
    <property type="entry name" value="EXOPOLYPHOSPHATASE"/>
    <property type="match status" value="1"/>
</dbReference>
<dbReference type="InterPro" id="IPR050273">
    <property type="entry name" value="GppA/Ppx_hydrolase"/>
</dbReference>
<dbReference type="Pfam" id="PF02541">
    <property type="entry name" value="Ppx-GppA"/>
    <property type="match status" value="1"/>
</dbReference>
<dbReference type="SUPFAM" id="SSF53067">
    <property type="entry name" value="Actin-like ATPase domain"/>
    <property type="match status" value="2"/>
</dbReference>
<keyword evidence="4" id="KW-1185">Reference proteome</keyword>
<dbReference type="InterPro" id="IPR003695">
    <property type="entry name" value="Ppx_GppA_N"/>
</dbReference>
<dbReference type="Proteomes" id="UP001422074">
    <property type="component" value="Unassembled WGS sequence"/>
</dbReference>